<feature type="compositionally biased region" description="Basic and acidic residues" evidence="13">
    <location>
        <begin position="153"/>
        <end position="163"/>
    </location>
</feature>
<dbReference type="InterPro" id="IPR029016">
    <property type="entry name" value="GAF-like_dom_sf"/>
</dbReference>
<dbReference type="InterPro" id="IPR005467">
    <property type="entry name" value="His_kinase_dom"/>
</dbReference>
<reference evidence="19" key="1">
    <citation type="journal article" date="2014" name="Genome Announc.">
        <title>Genome sequence and annotation of Acremonium chrysogenum, producer of the beta-lactam antibiotic cephalosporin C.</title>
        <authorList>
            <person name="Terfehr D."/>
            <person name="Dahlmann T.A."/>
            <person name="Specht T."/>
            <person name="Zadra I."/>
            <person name="Kuernsteiner H."/>
            <person name="Kueck U."/>
        </authorList>
    </citation>
    <scope>NUCLEOTIDE SEQUENCE [LARGE SCALE GENOMIC DNA]</scope>
    <source>
        <strain evidence="19">ATCC 11550 / CBS 779.69 / DSM 880 / IAM 14645 / JCM 23072 / IMI 49137</strain>
    </source>
</reference>
<dbReference type="SUPFAM" id="SSF55781">
    <property type="entry name" value="GAF domain-like"/>
    <property type="match status" value="2"/>
</dbReference>
<dbReference type="InterPro" id="IPR000014">
    <property type="entry name" value="PAS"/>
</dbReference>
<dbReference type="Gene3D" id="1.10.287.130">
    <property type="match status" value="1"/>
</dbReference>
<protein>
    <submittedName>
        <fullName evidence="18">Cyanobacterial phytochrome B-like protein</fullName>
    </submittedName>
</protein>
<feature type="region of interest" description="Disordered" evidence="13">
    <location>
        <begin position="412"/>
        <end position="443"/>
    </location>
</feature>
<evidence type="ECO:0000256" key="4">
    <source>
        <dbReference type="ARBA" id="ARBA00022606"/>
    </source>
</evidence>
<proteinExistence type="predicted"/>
<dbReference type="SMART" id="SM00387">
    <property type="entry name" value="HATPase_c"/>
    <property type="match status" value="1"/>
</dbReference>
<dbReference type="SUPFAM" id="SSF55874">
    <property type="entry name" value="ATPase domain of HSP90 chaperone/DNA topoisomerase II/histidine kinase"/>
    <property type="match status" value="1"/>
</dbReference>
<feature type="compositionally biased region" description="Basic and acidic residues" evidence="13">
    <location>
        <begin position="1247"/>
        <end position="1271"/>
    </location>
</feature>
<dbReference type="Proteomes" id="UP000029964">
    <property type="component" value="Unassembled WGS sequence"/>
</dbReference>
<dbReference type="SUPFAM" id="SSF55785">
    <property type="entry name" value="PYP-like sensor domain (PAS domain)"/>
    <property type="match status" value="1"/>
</dbReference>
<keyword evidence="11" id="KW-0675">Receptor</keyword>
<dbReference type="InterPro" id="IPR003661">
    <property type="entry name" value="HisK_dim/P_dom"/>
</dbReference>
<feature type="compositionally biased region" description="Polar residues" evidence="13">
    <location>
        <begin position="24"/>
        <end position="46"/>
    </location>
</feature>
<feature type="compositionally biased region" description="Low complexity" evidence="13">
    <location>
        <begin position="1096"/>
        <end position="1129"/>
    </location>
</feature>
<dbReference type="Pfam" id="PF00512">
    <property type="entry name" value="HisKA"/>
    <property type="match status" value="1"/>
</dbReference>
<dbReference type="PROSITE" id="PS50112">
    <property type="entry name" value="PAS"/>
    <property type="match status" value="1"/>
</dbReference>
<keyword evidence="19" id="KW-1185">Reference proteome</keyword>
<keyword evidence="9" id="KW-0157">Chromophore</keyword>
<keyword evidence="7" id="KW-0418">Kinase</keyword>
<dbReference type="Pfam" id="PF00072">
    <property type="entry name" value="Response_reg"/>
    <property type="match status" value="1"/>
</dbReference>
<dbReference type="GO" id="GO:0009881">
    <property type="term" value="F:photoreceptor activity"/>
    <property type="evidence" value="ECO:0007669"/>
    <property type="project" value="UniProtKB-KW"/>
</dbReference>
<evidence type="ECO:0000256" key="5">
    <source>
        <dbReference type="ARBA" id="ARBA00022679"/>
    </source>
</evidence>
<name>A0A086SVJ3_HAPC1</name>
<evidence type="ECO:0000256" key="1">
    <source>
        <dbReference type="ARBA" id="ARBA00011738"/>
    </source>
</evidence>
<keyword evidence="6" id="KW-0547">Nucleotide-binding</keyword>
<comment type="caution">
    <text evidence="18">The sequence shown here is derived from an EMBL/GenBank/DDBJ whole genome shotgun (WGS) entry which is preliminary data.</text>
</comment>
<dbReference type="Gene3D" id="3.30.450.270">
    <property type="match status" value="1"/>
</dbReference>
<feature type="region of interest" description="Disordered" evidence="13">
    <location>
        <begin position="1"/>
        <end position="252"/>
    </location>
</feature>
<sequence length="1480" mass="162694">MDTPRDDPPPRSSTPPTDVEAQVNHGQVQSEGRDPGQNQTEQQLQSKEADATADMQISSLHTEPIPPPKLSPGTASQRSSVATPGPFSSWSASSDKQFGHPSTSTDMSGDRVFPIRSVISVDPAASKIDDEDYPSNVTNSETRAIPVSRPSHRRGEPVDDPARSDTGPLSPKSGLSSETTFYMSRKNTLTGPVSSQSGAAHHGPPSRPVHVQLNLASSDKDSDESEVPGGDSGPEMGGVGVGSTSSQQPSFADVPHVTTRFTHVQTEEGHAVITGRDGTLQRCEDEPIHTPGAVQGFGCLLALREEDDGCFVARYVSENSKRLLGYSPRELFRLRNFIDILTEEQQDNLLDHIDFIRDEDADPAINGPEVFSLSVRGPNKGRGTKLWCAIHINPAHPDLVICEFELDDDQEYPLRPRDETPPDEPQDTLQSNPSPQELEQSTEVLSKPLRILRSARKRRGEQGAMQVFDIMSQVQEQLASAQNLETFLKILVGIVKELTGFHRVMIYQFDSMFNGKVVTELVDPAATKDLYHGLNFPATDIPRQARDLYKLNKVRLLYDRDLETARIVCRTQEDLEVPLDMSHAYLRAMSPIHLKYLGNMAVRSSMSISINAFNELWGLIACHSYGNHGMRVSFPIRKMCRVVGDTASRNIERLSYASRLQARKLINTAPTDKNPSGYIIASSDDLLRLFDADFGLLSIKGETKILGNIEQSQEALAMLEYLRMRRLTSVVASQDIREDFPDLRYPPGFQVLAGLLYVPLSVGGSDFIVFFRKGQVKEVKWAGNPYEKFIRDGTAGYLEPRTSFKTWYETVVGKCREWDEEQVETAAVLCLVYGKFIEVWRQKEEALQNSKLTRLLLANSAHEVRTPLNAIINYLEIALEGSLDRETRDNLAKSHSASKSLIYVINDLLDLTKTEEGQDLIKDEVFDLPACIREATDAFRNDTKRKGLEYSVVEHPGVPRFVYGDGRRVRQAVSNLTANAVAHTNSGFVKVETYVSDLSEGQAIVDIVISDSGSGMSSTQLDSLFRDLEQVSTDESPQVGHPGGGPQKSSEARTLGLGLAVVARTVRNMDGQLRLKSDEGRGSRFVVQLPFHLPDESPSSGGEGGNEALSAAHPQTTASTAPASLTTAPEGEITLVERGSSINISTEPERLAAHGSIGSRKSCESGRSHVSQKSDAERLIDAIKTPLSLTDREPQYPTSQLETKGSSVKASPKGSLGGSTGATSPTHQRAPPSPTHGRNEQGVAQVRDSKTPIRPVKVLDEYTDLPERPQAGDHSGILFEIPSQTRLPTIKPESVTASGGAGEGRPLQVLIAEDDPINSKIMRKRLERCGHEVYHAVNGQDCATAYREQSATFDVVLMDMQMPIVDGLTSTQMIRSFELTPGRSEPSKLAQDNGRIPIIAVSASLVEEDKQKYIDAGFDGWILKPIDFKRLNHLLHGIHDDESRQSSLYVPGEWERGGWFFERGSTTAPRFFGTNANERA</sequence>
<evidence type="ECO:0000256" key="9">
    <source>
        <dbReference type="ARBA" id="ARBA00022991"/>
    </source>
</evidence>
<feature type="region of interest" description="Disordered" evidence="13">
    <location>
        <begin position="1091"/>
        <end position="1275"/>
    </location>
</feature>
<dbReference type="SMART" id="SM00448">
    <property type="entry name" value="REC"/>
    <property type="match status" value="1"/>
</dbReference>
<dbReference type="SUPFAM" id="SSF52172">
    <property type="entry name" value="CheY-like"/>
    <property type="match status" value="1"/>
</dbReference>
<dbReference type="InterPro" id="IPR036890">
    <property type="entry name" value="HATPase_C_sf"/>
</dbReference>
<dbReference type="FunFam" id="1.10.287.130:FF:000048">
    <property type="entry name" value="Sensor histidine kinase/response regulator"/>
    <property type="match status" value="1"/>
</dbReference>
<dbReference type="Gene3D" id="3.40.50.2300">
    <property type="match status" value="1"/>
</dbReference>
<feature type="compositionally biased region" description="Gly residues" evidence="13">
    <location>
        <begin position="230"/>
        <end position="241"/>
    </location>
</feature>
<dbReference type="PROSITE" id="PS50046">
    <property type="entry name" value="PHYTOCHROME_2"/>
    <property type="match status" value="1"/>
</dbReference>
<organism evidence="18 19">
    <name type="scientific">Hapsidospora chrysogenum (strain ATCC 11550 / CBS 779.69 / DSM 880 / IAM 14645 / JCM 23072 / IMI 49137)</name>
    <name type="common">Acremonium chrysogenum</name>
    <dbReference type="NCBI Taxonomy" id="857340"/>
    <lineage>
        <taxon>Eukaryota</taxon>
        <taxon>Fungi</taxon>
        <taxon>Dikarya</taxon>
        <taxon>Ascomycota</taxon>
        <taxon>Pezizomycotina</taxon>
        <taxon>Sordariomycetes</taxon>
        <taxon>Hypocreomycetidae</taxon>
        <taxon>Hypocreales</taxon>
        <taxon>Bionectriaceae</taxon>
        <taxon>Hapsidospora</taxon>
    </lineage>
</organism>
<evidence type="ECO:0000256" key="10">
    <source>
        <dbReference type="ARBA" id="ARBA00023012"/>
    </source>
</evidence>
<dbReference type="SUPFAM" id="SSF47384">
    <property type="entry name" value="Homodimeric domain of signal transducing histidine kinase"/>
    <property type="match status" value="1"/>
</dbReference>
<dbReference type="InterPro" id="IPR013515">
    <property type="entry name" value="Phytochrome_cen-reg"/>
</dbReference>
<feature type="modified residue" description="4-aspartylphosphate" evidence="12">
    <location>
        <position position="1359"/>
    </location>
</feature>
<dbReference type="EMBL" id="JPKY01000145">
    <property type="protein sequence ID" value="KFH41125.1"/>
    <property type="molecule type" value="Genomic_DNA"/>
</dbReference>
<dbReference type="GO" id="GO:0000155">
    <property type="term" value="F:phosphorelay sensor kinase activity"/>
    <property type="evidence" value="ECO:0007669"/>
    <property type="project" value="InterPro"/>
</dbReference>
<feature type="compositionally biased region" description="Polar residues" evidence="13">
    <location>
        <begin position="1196"/>
        <end position="1209"/>
    </location>
</feature>
<dbReference type="Gene3D" id="3.30.450.20">
    <property type="entry name" value="PAS domain"/>
    <property type="match status" value="1"/>
</dbReference>
<dbReference type="Pfam" id="PF02518">
    <property type="entry name" value="HATPase_c"/>
    <property type="match status" value="1"/>
</dbReference>
<keyword evidence="4" id="KW-0716">Sensory transduction</keyword>
<dbReference type="InterPro" id="IPR016132">
    <property type="entry name" value="Phyto_chromo_attachment"/>
</dbReference>
<feature type="compositionally biased region" description="Polar residues" evidence="13">
    <location>
        <begin position="73"/>
        <end position="107"/>
    </location>
</feature>
<dbReference type="STRING" id="857340.A0A086SVJ3"/>
<dbReference type="FunFam" id="3.30.450.270:FF:000002">
    <property type="entry name" value="Sensor histidine kinase/response regulator, putative"/>
    <property type="match status" value="1"/>
</dbReference>
<dbReference type="InterPro" id="IPR001294">
    <property type="entry name" value="Phytochrome"/>
</dbReference>
<dbReference type="InterPro" id="IPR001789">
    <property type="entry name" value="Sig_transdc_resp-reg_receiver"/>
</dbReference>
<evidence type="ECO:0000256" key="7">
    <source>
        <dbReference type="ARBA" id="ARBA00022777"/>
    </source>
</evidence>
<dbReference type="InterPro" id="IPR043150">
    <property type="entry name" value="Phytochrome_PHY_sf"/>
</dbReference>
<evidence type="ECO:0000256" key="6">
    <source>
        <dbReference type="ARBA" id="ARBA00022741"/>
    </source>
</evidence>
<evidence type="ECO:0000259" key="15">
    <source>
        <dbReference type="PROSITE" id="PS50109"/>
    </source>
</evidence>
<dbReference type="InterPro" id="IPR003018">
    <property type="entry name" value="GAF"/>
</dbReference>
<dbReference type="InterPro" id="IPR013654">
    <property type="entry name" value="PAS_2"/>
</dbReference>
<accession>A0A086SVJ3</accession>
<evidence type="ECO:0000256" key="11">
    <source>
        <dbReference type="ARBA" id="ARBA00023170"/>
    </source>
</evidence>
<evidence type="ECO:0000256" key="2">
    <source>
        <dbReference type="ARBA" id="ARBA00022543"/>
    </source>
</evidence>
<evidence type="ECO:0000256" key="3">
    <source>
        <dbReference type="ARBA" id="ARBA00022553"/>
    </source>
</evidence>
<dbReference type="CDD" id="cd17546">
    <property type="entry name" value="REC_hyHK_CKI1_RcsC-like"/>
    <property type="match status" value="1"/>
</dbReference>
<feature type="domain" description="PAS" evidence="17">
    <location>
        <begin position="315"/>
        <end position="360"/>
    </location>
</feature>
<dbReference type="InterPro" id="IPR003594">
    <property type="entry name" value="HATPase_dom"/>
</dbReference>
<keyword evidence="2" id="KW-0600">Photoreceptor protein</keyword>
<evidence type="ECO:0000313" key="19">
    <source>
        <dbReference type="Proteomes" id="UP000029964"/>
    </source>
</evidence>
<evidence type="ECO:0000313" key="18">
    <source>
        <dbReference type="EMBL" id="KFH41125.1"/>
    </source>
</evidence>
<dbReference type="PANTHER" id="PTHR43065">
    <property type="entry name" value="SENSOR HISTIDINE KINASE"/>
    <property type="match status" value="1"/>
</dbReference>
<feature type="domain" description="Response regulatory" evidence="16">
    <location>
        <begin position="1308"/>
        <end position="1439"/>
    </location>
</feature>
<dbReference type="InterPro" id="IPR011006">
    <property type="entry name" value="CheY-like_superfamily"/>
</dbReference>
<dbReference type="GO" id="GO:0005524">
    <property type="term" value="F:ATP binding"/>
    <property type="evidence" value="ECO:0007669"/>
    <property type="project" value="UniProtKB-KW"/>
</dbReference>
<dbReference type="Pfam" id="PF08446">
    <property type="entry name" value="PAS_2"/>
    <property type="match status" value="1"/>
</dbReference>
<keyword evidence="10" id="KW-0902">Two-component regulatory system</keyword>
<evidence type="ECO:0000259" key="14">
    <source>
        <dbReference type="PROSITE" id="PS50046"/>
    </source>
</evidence>
<feature type="compositionally biased region" description="Polar residues" evidence="13">
    <location>
        <begin position="427"/>
        <end position="443"/>
    </location>
</feature>
<dbReference type="GO" id="GO:0009584">
    <property type="term" value="P:detection of visible light"/>
    <property type="evidence" value="ECO:0007669"/>
    <property type="project" value="InterPro"/>
</dbReference>
<evidence type="ECO:0000259" key="17">
    <source>
        <dbReference type="PROSITE" id="PS50112"/>
    </source>
</evidence>
<gene>
    <name evidence="18" type="ORF">ACRE_081740</name>
</gene>
<feature type="compositionally biased region" description="Polar residues" evidence="13">
    <location>
        <begin position="173"/>
        <end position="198"/>
    </location>
</feature>
<dbReference type="InterPro" id="IPR035965">
    <property type="entry name" value="PAS-like_dom_sf"/>
</dbReference>
<evidence type="ECO:0000256" key="13">
    <source>
        <dbReference type="SAM" id="MobiDB-lite"/>
    </source>
</evidence>
<feature type="region of interest" description="Disordered" evidence="13">
    <location>
        <begin position="1031"/>
        <end position="1052"/>
    </location>
</feature>
<dbReference type="Pfam" id="PF00360">
    <property type="entry name" value="PHY"/>
    <property type="match status" value="1"/>
</dbReference>
<dbReference type="CDD" id="cd00082">
    <property type="entry name" value="HisKA"/>
    <property type="match status" value="1"/>
</dbReference>
<dbReference type="InterPro" id="IPR036097">
    <property type="entry name" value="HisK_dim/P_sf"/>
</dbReference>
<dbReference type="Gene3D" id="3.30.565.10">
    <property type="entry name" value="Histidine kinase-like ATPase, C-terminal domain"/>
    <property type="match status" value="1"/>
</dbReference>
<dbReference type="HOGENOM" id="CLU_000445_50_4_1"/>
<evidence type="ECO:0000259" key="16">
    <source>
        <dbReference type="PROSITE" id="PS50110"/>
    </source>
</evidence>
<evidence type="ECO:0000256" key="8">
    <source>
        <dbReference type="ARBA" id="ARBA00022840"/>
    </source>
</evidence>
<dbReference type="GO" id="GO:0006355">
    <property type="term" value="P:regulation of DNA-templated transcription"/>
    <property type="evidence" value="ECO:0007669"/>
    <property type="project" value="InterPro"/>
</dbReference>
<feature type="compositionally biased region" description="Basic and acidic residues" evidence="13">
    <location>
        <begin position="1161"/>
        <end position="1181"/>
    </location>
</feature>
<keyword evidence="3 12" id="KW-0597">Phosphoprotein</keyword>
<dbReference type="PRINTS" id="PR01033">
    <property type="entry name" value="PHYTOCHROME"/>
</dbReference>
<dbReference type="Gene3D" id="3.30.450.40">
    <property type="match status" value="1"/>
</dbReference>
<feature type="domain" description="Phytochrome chromophore attachment site" evidence="14">
    <location>
        <begin position="483"/>
        <end position="645"/>
    </location>
</feature>
<comment type="subunit">
    <text evidence="1">Homodimer.</text>
</comment>
<dbReference type="SMART" id="SM00388">
    <property type="entry name" value="HisKA"/>
    <property type="match status" value="1"/>
</dbReference>
<keyword evidence="5" id="KW-0808">Transferase</keyword>
<keyword evidence="8" id="KW-0067">ATP-binding</keyword>
<dbReference type="PANTHER" id="PTHR43065:SF10">
    <property type="entry name" value="PEROXIDE STRESS-ACTIVATED HISTIDINE KINASE MAK3"/>
    <property type="match status" value="1"/>
</dbReference>
<dbReference type="Pfam" id="PF01590">
    <property type="entry name" value="GAF"/>
    <property type="match status" value="1"/>
</dbReference>
<dbReference type="PROSITE" id="PS50110">
    <property type="entry name" value="RESPONSE_REGULATORY"/>
    <property type="match status" value="1"/>
</dbReference>
<feature type="domain" description="Histidine kinase" evidence="15">
    <location>
        <begin position="859"/>
        <end position="1093"/>
    </location>
</feature>
<dbReference type="OrthoDB" id="2015534at2759"/>
<dbReference type="PROSITE" id="PS50109">
    <property type="entry name" value="HIS_KIN"/>
    <property type="match status" value="1"/>
</dbReference>
<evidence type="ECO:0000256" key="12">
    <source>
        <dbReference type="PROSITE-ProRule" id="PRU00169"/>
    </source>
</evidence>